<sequence length="207" mass="23324">MMKKLFLLLIVVISWANAVAQVKVRPGLKLGLNSAKLTNVYQSERKLGINGGLFVNVHLTRFYELQVEAGYSNQGTDYKSSRSGGFDPIIDGNFSDDINLEYLYFGIANKFFPIQNNGLNLIVGPSIDILVSENPNDFYVPFDFGLFAGVGYEFAFGLGLELRYKQGFLDVRDSYWSDFDDDEYDFFDGDNVLNGVLQLSATYRFGF</sequence>
<proteinExistence type="predicted"/>
<evidence type="ECO:0000313" key="3">
    <source>
        <dbReference type="EMBL" id="MBC3757208.1"/>
    </source>
</evidence>
<dbReference type="AlphaFoldDB" id="A0A923KJY1"/>
<reference evidence="3" key="1">
    <citation type="submission" date="2020-08" db="EMBL/GenBank/DDBJ databases">
        <title>Hyunsoonleella sp. strain SJ7 genome sequencing and assembly.</title>
        <authorList>
            <person name="Kim I."/>
        </authorList>
    </citation>
    <scope>NUCLEOTIDE SEQUENCE</scope>
    <source>
        <strain evidence="3">SJ7</strain>
    </source>
</reference>
<dbReference type="EMBL" id="JACNMF010000001">
    <property type="protein sequence ID" value="MBC3757208.1"/>
    <property type="molecule type" value="Genomic_DNA"/>
</dbReference>
<organism evidence="3 4">
    <name type="scientific">Hyunsoonleella aquatilis</name>
    <dbReference type="NCBI Taxonomy" id="2762758"/>
    <lineage>
        <taxon>Bacteria</taxon>
        <taxon>Pseudomonadati</taxon>
        <taxon>Bacteroidota</taxon>
        <taxon>Flavobacteriia</taxon>
        <taxon>Flavobacteriales</taxon>
        <taxon>Flavobacteriaceae</taxon>
    </lineage>
</organism>
<dbReference type="Pfam" id="PF13568">
    <property type="entry name" value="OMP_b-brl_2"/>
    <property type="match status" value="1"/>
</dbReference>
<feature type="domain" description="Outer membrane protein beta-barrel" evidence="2">
    <location>
        <begin position="20"/>
        <end position="171"/>
    </location>
</feature>
<evidence type="ECO:0000259" key="2">
    <source>
        <dbReference type="Pfam" id="PF13568"/>
    </source>
</evidence>
<dbReference type="RefSeq" id="WP_186558209.1">
    <property type="nucleotide sequence ID" value="NZ_JACNMF010000001.1"/>
</dbReference>
<protein>
    <submittedName>
        <fullName evidence="3">PorT family protein</fullName>
    </submittedName>
</protein>
<keyword evidence="1" id="KW-0732">Signal</keyword>
<keyword evidence="4" id="KW-1185">Reference proteome</keyword>
<name>A0A923KJY1_9FLAO</name>
<dbReference type="InterPro" id="IPR025665">
    <property type="entry name" value="Beta-barrel_OMP_2"/>
</dbReference>
<evidence type="ECO:0000256" key="1">
    <source>
        <dbReference type="SAM" id="SignalP"/>
    </source>
</evidence>
<evidence type="ECO:0000313" key="4">
    <source>
        <dbReference type="Proteomes" id="UP000656244"/>
    </source>
</evidence>
<feature type="chain" id="PRO_5037541724" evidence="1">
    <location>
        <begin position="21"/>
        <end position="207"/>
    </location>
</feature>
<feature type="signal peptide" evidence="1">
    <location>
        <begin position="1"/>
        <end position="20"/>
    </location>
</feature>
<gene>
    <name evidence="3" type="ORF">H7U19_02250</name>
</gene>
<comment type="caution">
    <text evidence="3">The sequence shown here is derived from an EMBL/GenBank/DDBJ whole genome shotgun (WGS) entry which is preliminary data.</text>
</comment>
<dbReference type="Proteomes" id="UP000656244">
    <property type="component" value="Unassembled WGS sequence"/>
</dbReference>
<accession>A0A923KJY1</accession>